<gene>
    <name evidence="5" type="ORF">D3273_18780</name>
</gene>
<dbReference type="InterPro" id="IPR001638">
    <property type="entry name" value="Solute-binding_3/MltF_N"/>
</dbReference>
<dbReference type="GO" id="GO:0015276">
    <property type="term" value="F:ligand-gated monoatomic ion channel activity"/>
    <property type="evidence" value="ECO:0007669"/>
    <property type="project" value="InterPro"/>
</dbReference>
<evidence type="ECO:0000259" key="4">
    <source>
        <dbReference type="SMART" id="SM00079"/>
    </source>
</evidence>
<evidence type="ECO:0000256" key="2">
    <source>
        <dbReference type="SAM" id="SignalP"/>
    </source>
</evidence>
<sequence length="275" mass="29026">MTKRLFLKAAFGLTLLGIASGTARADDALARVRATGTLKVGTETAFAPFDFIDAGQHVGLNVDLFEALGKDMGLKIQWVALPWEGVLPGLQAGKFDVVAGPVTITKARMERYRFLPPIADATDALLKRPNEADLAKPADISGKTVGAGKASSQLAQLQDYAKTLGQPVTIREYVGNTDAYADLAAGRIAAVANSYTNIAYVAKQRPDTFAVVEPPFGPKSYFGYLIPKAPESATLADALSAGIVKMKADGRLAALQKKWFGAASDTPDAVTAPEL</sequence>
<dbReference type="SMART" id="SM00079">
    <property type="entry name" value="PBPe"/>
    <property type="match status" value="1"/>
</dbReference>
<accession>A0A4Q2U641</accession>
<evidence type="ECO:0000313" key="6">
    <source>
        <dbReference type="Proteomes" id="UP000290759"/>
    </source>
</evidence>
<reference evidence="5 6" key="2">
    <citation type="submission" date="2019-02" db="EMBL/GenBank/DDBJ databases">
        <title>'Lichenibacterium ramalinii' gen. nov. sp. nov., 'Lichenibacterium minor' gen. nov. sp. nov.</title>
        <authorList>
            <person name="Pankratov T."/>
        </authorList>
    </citation>
    <scope>NUCLEOTIDE SEQUENCE [LARGE SCALE GENOMIC DNA]</scope>
    <source>
        <strain evidence="5 6">RmlP026</strain>
    </source>
</reference>
<organism evidence="5 6">
    <name type="scientific">Lichenibacterium minor</name>
    <dbReference type="NCBI Taxonomy" id="2316528"/>
    <lineage>
        <taxon>Bacteria</taxon>
        <taxon>Pseudomonadati</taxon>
        <taxon>Pseudomonadota</taxon>
        <taxon>Alphaproteobacteria</taxon>
        <taxon>Hyphomicrobiales</taxon>
        <taxon>Lichenihabitantaceae</taxon>
        <taxon>Lichenibacterium</taxon>
    </lineage>
</organism>
<proteinExistence type="predicted"/>
<reference evidence="5 6" key="1">
    <citation type="submission" date="2018-12" db="EMBL/GenBank/DDBJ databases">
        <authorList>
            <person name="Grouzdev D.S."/>
            <person name="Krutkina M.S."/>
        </authorList>
    </citation>
    <scope>NUCLEOTIDE SEQUENCE [LARGE SCALE GENOMIC DNA]</scope>
    <source>
        <strain evidence="5 6">RmlP026</strain>
    </source>
</reference>
<feature type="domain" description="Ionotropic glutamate receptor C-terminal" evidence="4">
    <location>
        <begin position="37"/>
        <end position="262"/>
    </location>
</feature>
<dbReference type="EMBL" id="QYBB01000025">
    <property type="protein sequence ID" value="RYC30447.1"/>
    <property type="molecule type" value="Genomic_DNA"/>
</dbReference>
<dbReference type="PANTHER" id="PTHR35936">
    <property type="entry name" value="MEMBRANE-BOUND LYTIC MUREIN TRANSGLYCOSYLASE F"/>
    <property type="match status" value="1"/>
</dbReference>
<evidence type="ECO:0000259" key="3">
    <source>
        <dbReference type="SMART" id="SM00062"/>
    </source>
</evidence>
<dbReference type="SUPFAM" id="SSF53850">
    <property type="entry name" value="Periplasmic binding protein-like II"/>
    <property type="match status" value="1"/>
</dbReference>
<dbReference type="InterPro" id="IPR001320">
    <property type="entry name" value="Iontro_rcpt_C"/>
</dbReference>
<dbReference type="Pfam" id="PF00497">
    <property type="entry name" value="SBP_bac_3"/>
    <property type="match status" value="1"/>
</dbReference>
<dbReference type="Gene3D" id="3.40.190.10">
    <property type="entry name" value="Periplasmic binding protein-like II"/>
    <property type="match status" value="2"/>
</dbReference>
<dbReference type="RefSeq" id="WP_129228431.1">
    <property type="nucleotide sequence ID" value="NZ_QYBB01000025.1"/>
</dbReference>
<protein>
    <submittedName>
        <fullName evidence="5">Transporter substrate-binding domain-containing protein</fullName>
    </submittedName>
</protein>
<dbReference type="SMART" id="SM00062">
    <property type="entry name" value="PBPb"/>
    <property type="match status" value="1"/>
</dbReference>
<keyword evidence="1 2" id="KW-0732">Signal</keyword>
<feature type="signal peptide" evidence="2">
    <location>
        <begin position="1"/>
        <end position="25"/>
    </location>
</feature>
<dbReference type="Proteomes" id="UP000290759">
    <property type="component" value="Unassembled WGS sequence"/>
</dbReference>
<name>A0A4Q2U641_9HYPH</name>
<dbReference type="OrthoDB" id="9814231at2"/>
<evidence type="ECO:0000256" key="1">
    <source>
        <dbReference type="ARBA" id="ARBA00022729"/>
    </source>
</evidence>
<dbReference type="PANTHER" id="PTHR35936:SF19">
    <property type="entry name" value="AMINO-ACID-BINDING PROTEIN YXEM-RELATED"/>
    <property type="match status" value="1"/>
</dbReference>
<keyword evidence="6" id="KW-1185">Reference proteome</keyword>
<evidence type="ECO:0000313" key="5">
    <source>
        <dbReference type="EMBL" id="RYC30447.1"/>
    </source>
</evidence>
<comment type="caution">
    <text evidence="5">The sequence shown here is derived from an EMBL/GenBank/DDBJ whole genome shotgun (WGS) entry which is preliminary data.</text>
</comment>
<dbReference type="AlphaFoldDB" id="A0A4Q2U641"/>
<feature type="chain" id="PRO_5020226386" evidence="2">
    <location>
        <begin position="26"/>
        <end position="275"/>
    </location>
</feature>
<feature type="domain" description="Solute-binding protein family 3/N-terminal" evidence="3">
    <location>
        <begin position="37"/>
        <end position="263"/>
    </location>
</feature>
<dbReference type="GO" id="GO:0016020">
    <property type="term" value="C:membrane"/>
    <property type="evidence" value="ECO:0007669"/>
    <property type="project" value="InterPro"/>
</dbReference>